<dbReference type="AlphaFoldDB" id="A0A231GYY8"/>
<evidence type="ECO:0000313" key="1">
    <source>
        <dbReference type="EMBL" id="OXR41827.1"/>
    </source>
</evidence>
<dbReference type="EMBL" id="NGAF01000017">
    <property type="protein sequence ID" value="OXR41827.1"/>
    <property type="molecule type" value="Genomic_DNA"/>
</dbReference>
<organism evidence="1 2">
    <name type="scientific">Nocardia cerradoensis</name>
    <dbReference type="NCBI Taxonomy" id="85688"/>
    <lineage>
        <taxon>Bacteria</taxon>
        <taxon>Bacillati</taxon>
        <taxon>Actinomycetota</taxon>
        <taxon>Actinomycetes</taxon>
        <taxon>Mycobacteriales</taxon>
        <taxon>Nocardiaceae</taxon>
        <taxon>Nocardia</taxon>
    </lineage>
</organism>
<name>A0A231GYY8_9NOCA</name>
<accession>A0A231GYY8</accession>
<proteinExistence type="predicted"/>
<comment type="caution">
    <text evidence="1">The sequence shown here is derived from an EMBL/GenBank/DDBJ whole genome shotgun (WGS) entry which is preliminary data.</text>
</comment>
<keyword evidence="2" id="KW-1185">Reference proteome</keyword>
<gene>
    <name evidence="1" type="ORF">B7C42_06169</name>
</gene>
<evidence type="ECO:0000313" key="2">
    <source>
        <dbReference type="Proteomes" id="UP000215506"/>
    </source>
</evidence>
<dbReference type="Proteomes" id="UP000215506">
    <property type="component" value="Unassembled WGS sequence"/>
</dbReference>
<dbReference type="RefSeq" id="WP_189595052.1">
    <property type="nucleotide sequence ID" value="NZ_NGAF01000017.1"/>
</dbReference>
<sequence length="65" mass="6528">MTSDCAVRARRFAGGAPERFASGVAWSDDGSDVASASFGPGFAIAAFTHGDVDDENADLAAFTGG</sequence>
<reference evidence="1 2" key="1">
    <citation type="submission" date="2017-07" db="EMBL/GenBank/DDBJ databases">
        <title>First draft Genome Sequence of Nocardia cerradoensis isolated from human infection.</title>
        <authorList>
            <person name="Carrasco G."/>
        </authorList>
    </citation>
    <scope>NUCLEOTIDE SEQUENCE [LARGE SCALE GENOMIC DNA]</scope>
    <source>
        <strain evidence="1 2">CNM20130759</strain>
    </source>
</reference>
<protein>
    <submittedName>
        <fullName evidence="1">Uncharacterized protein</fullName>
    </submittedName>
</protein>